<name>A0A7J6A0Z4_AMEME</name>
<gene>
    <name evidence="2" type="ORF">AMELA_G00216320</name>
</gene>
<dbReference type="InterPro" id="IPR019134">
    <property type="entry name" value="Cactin_C"/>
</dbReference>
<dbReference type="Pfam" id="PF09732">
    <property type="entry name" value="CactinC_cactus"/>
    <property type="match status" value="1"/>
</dbReference>
<dbReference type="PANTHER" id="PTHR21737:SF6">
    <property type="entry name" value="SPLICING FACTOR CACTIN"/>
    <property type="match status" value="1"/>
</dbReference>
<evidence type="ECO:0000313" key="3">
    <source>
        <dbReference type="Proteomes" id="UP000593565"/>
    </source>
</evidence>
<organism evidence="2 3">
    <name type="scientific">Ameiurus melas</name>
    <name type="common">Black bullhead</name>
    <name type="synonym">Silurus melas</name>
    <dbReference type="NCBI Taxonomy" id="219545"/>
    <lineage>
        <taxon>Eukaryota</taxon>
        <taxon>Metazoa</taxon>
        <taxon>Chordata</taxon>
        <taxon>Craniata</taxon>
        <taxon>Vertebrata</taxon>
        <taxon>Euteleostomi</taxon>
        <taxon>Actinopterygii</taxon>
        <taxon>Neopterygii</taxon>
        <taxon>Teleostei</taxon>
        <taxon>Ostariophysi</taxon>
        <taxon>Siluriformes</taxon>
        <taxon>Ictaluridae</taxon>
        <taxon>Ameiurus</taxon>
    </lineage>
</organism>
<feature type="domain" description="Splicing factor Cactin C-terminal" evidence="1">
    <location>
        <begin position="117"/>
        <end position="161"/>
    </location>
</feature>
<dbReference type="Gene3D" id="3.40.50.2300">
    <property type="match status" value="1"/>
</dbReference>
<evidence type="ECO:0000313" key="2">
    <source>
        <dbReference type="EMBL" id="KAF4076544.1"/>
    </source>
</evidence>
<evidence type="ECO:0000259" key="1">
    <source>
        <dbReference type="Pfam" id="PF09732"/>
    </source>
</evidence>
<protein>
    <recommendedName>
        <fullName evidence="1">Splicing factor Cactin C-terminal domain-containing protein</fullName>
    </recommendedName>
</protein>
<dbReference type="GO" id="GO:0045292">
    <property type="term" value="P:mRNA cis splicing, via spliceosome"/>
    <property type="evidence" value="ECO:0007669"/>
    <property type="project" value="TreeGrafter"/>
</dbReference>
<dbReference type="GO" id="GO:0005681">
    <property type="term" value="C:spliceosomal complex"/>
    <property type="evidence" value="ECO:0007669"/>
    <property type="project" value="TreeGrafter"/>
</dbReference>
<dbReference type="Proteomes" id="UP000593565">
    <property type="component" value="Unassembled WGS sequence"/>
</dbReference>
<reference evidence="2 3" key="1">
    <citation type="submission" date="2020-02" db="EMBL/GenBank/DDBJ databases">
        <title>A chromosome-scale genome assembly of the black bullhead catfish (Ameiurus melas).</title>
        <authorList>
            <person name="Wen M."/>
            <person name="Zham M."/>
            <person name="Cabau C."/>
            <person name="Klopp C."/>
            <person name="Donnadieu C."/>
            <person name="Roques C."/>
            <person name="Bouchez O."/>
            <person name="Lampietro C."/>
            <person name="Jouanno E."/>
            <person name="Herpin A."/>
            <person name="Louis A."/>
            <person name="Berthelot C."/>
            <person name="Parey E."/>
            <person name="Roest-Crollius H."/>
            <person name="Braasch I."/>
            <person name="Postlethwait J."/>
            <person name="Robinson-Rechavi M."/>
            <person name="Echchiki A."/>
            <person name="Begum T."/>
            <person name="Montfort J."/>
            <person name="Schartl M."/>
            <person name="Bobe J."/>
            <person name="Guiguen Y."/>
        </authorList>
    </citation>
    <scope>NUCLEOTIDE SEQUENCE [LARGE SCALE GENOMIC DNA]</scope>
    <source>
        <strain evidence="2">M_S1</strain>
        <tissue evidence="2">Blood</tissue>
    </source>
</reference>
<sequence>MTSIPLENWLLFYTRRNTDVADSLLQTLNKVSGPMGIRLQRPGMKEYDDRQEALLRALQQNVGQQVKVKQLRLEREREKAMREQELEMLQRQKEAEHFKTWAEQEDNFHLHQAKLRVNKFNIFYPDLMDKRSMPQYFEPSFSILCFHSGPPYEDIAFKIVNCK</sequence>
<dbReference type="PANTHER" id="PTHR21737">
    <property type="entry name" value="POLYGLUTAMINE BINDING PROTEIN 1/MARVEL MEMBRANE-ASSOCIATING DOMAIN CONTAINING 3"/>
    <property type="match status" value="1"/>
</dbReference>
<keyword evidence="3" id="KW-1185">Reference proteome</keyword>
<accession>A0A7J6A0Z4</accession>
<dbReference type="GO" id="GO:0005737">
    <property type="term" value="C:cytoplasm"/>
    <property type="evidence" value="ECO:0007669"/>
    <property type="project" value="TreeGrafter"/>
</dbReference>
<dbReference type="EMBL" id="JAAGNN010000019">
    <property type="protein sequence ID" value="KAF4076544.1"/>
    <property type="molecule type" value="Genomic_DNA"/>
</dbReference>
<dbReference type="AlphaFoldDB" id="A0A7J6A0Z4"/>
<comment type="caution">
    <text evidence="2">The sequence shown here is derived from an EMBL/GenBank/DDBJ whole genome shotgun (WGS) entry which is preliminary data.</text>
</comment>
<dbReference type="GO" id="GO:0045824">
    <property type="term" value="P:negative regulation of innate immune response"/>
    <property type="evidence" value="ECO:0007669"/>
    <property type="project" value="TreeGrafter"/>
</dbReference>
<proteinExistence type="predicted"/>